<dbReference type="Gene3D" id="2.60.120.260">
    <property type="entry name" value="Galactose-binding domain-like"/>
    <property type="match status" value="1"/>
</dbReference>
<gene>
    <name evidence="3" type="ORF">GCM10025770_00140</name>
</gene>
<dbReference type="InterPro" id="IPR000421">
    <property type="entry name" value="FA58C"/>
</dbReference>
<comment type="caution">
    <text evidence="3">The sequence shown here is derived from an EMBL/GenBank/DDBJ whole genome shotgun (WGS) entry which is preliminary data.</text>
</comment>
<accession>A0ABP9Q6B0</accession>
<sequence>MRKRSGVWAAILWVVCAFGMSNGALAQSSSSSSSQRPATLPPLTSGYVECAGQGGTCSFTGTRYVITDSCFEYTCWFSKTVATSSHVCRGYLSMGVARCAYSVTTLGALTGLTASASTQSGVNRGAGKALDGSLDTRWEASNSTAGSWLMIQSPKPFNLEKLEVIEYGNRIRGYRLEYLSGSVWTPLQVGYGLADSPVLFNNAAYPLLTSAIRIVMTSSSAGQPSISEVRVTGTVPQP</sequence>
<dbReference type="Pfam" id="PF00754">
    <property type="entry name" value="F5_F8_type_C"/>
    <property type="match status" value="1"/>
</dbReference>
<feature type="domain" description="F5/8 type C" evidence="2">
    <location>
        <begin position="88"/>
        <end position="234"/>
    </location>
</feature>
<dbReference type="RefSeq" id="WP_345530772.1">
    <property type="nucleotide sequence ID" value="NZ_BAABLD010000001.1"/>
</dbReference>
<evidence type="ECO:0000313" key="4">
    <source>
        <dbReference type="Proteomes" id="UP001500547"/>
    </source>
</evidence>
<evidence type="ECO:0000259" key="2">
    <source>
        <dbReference type="PROSITE" id="PS50022"/>
    </source>
</evidence>
<dbReference type="EMBL" id="BAABLD010000001">
    <property type="protein sequence ID" value="GAA5157229.1"/>
    <property type="molecule type" value="Genomic_DNA"/>
</dbReference>
<name>A0ABP9Q6B0_9RHOO</name>
<dbReference type="SUPFAM" id="SSF49785">
    <property type="entry name" value="Galactose-binding domain-like"/>
    <property type="match status" value="1"/>
</dbReference>
<evidence type="ECO:0000313" key="3">
    <source>
        <dbReference type="EMBL" id="GAA5157229.1"/>
    </source>
</evidence>
<evidence type="ECO:0000256" key="1">
    <source>
        <dbReference type="SAM" id="SignalP"/>
    </source>
</evidence>
<dbReference type="Proteomes" id="UP001500547">
    <property type="component" value="Unassembled WGS sequence"/>
</dbReference>
<reference evidence="4" key="1">
    <citation type="journal article" date="2019" name="Int. J. Syst. Evol. Microbiol.">
        <title>The Global Catalogue of Microorganisms (GCM) 10K type strain sequencing project: providing services to taxonomists for standard genome sequencing and annotation.</title>
        <authorList>
            <consortium name="The Broad Institute Genomics Platform"/>
            <consortium name="The Broad Institute Genome Sequencing Center for Infectious Disease"/>
            <person name="Wu L."/>
            <person name="Ma J."/>
        </authorList>
    </citation>
    <scope>NUCLEOTIDE SEQUENCE [LARGE SCALE GENOMIC DNA]</scope>
    <source>
        <strain evidence="4">JCM 18715</strain>
    </source>
</reference>
<dbReference type="PROSITE" id="PS50022">
    <property type="entry name" value="FA58C_3"/>
    <property type="match status" value="1"/>
</dbReference>
<protein>
    <recommendedName>
        <fullName evidence="2">F5/8 type C domain-containing protein</fullName>
    </recommendedName>
</protein>
<organism evidence="3 4">
    <name type="scientific">Viridibacterium curvum</name>
    <dbReference type="NCBI Taxonomy" id="1101404"/>
    <lineage>
        <taxon>Bacteria</taxon>
        <taxon>Pseudomonadati</taxon>
        <taxon>Pseudomonadota</taxon>
        <taxon>Betaproteobacteria</taxon>
        <taxon>Rhodocyclales</taxon>
        <taxon>Rhodocyclaceae</taxon>
        <taxon>Viridibacterium</taxon>
    </lineage>
</organism>
<feature type="signal peptide" evidence="1">
    <location>
        <begin position="1"/>
        <end position="26"/>
    </location>
</feature>
<keyword evidence="1" id="KW-0732">Signal</keyword>
<dbReference type="InterPro" id="IPR008979">
    <property type="entry name" value="Galactose-bd-like_sf"/>
</dbReference>
<proteinExistence type="predicted"/>
<keyword evidence="4" id="KW-1185">Reference proteome</keyword>
<feature type="chain" id="PRO_5045313956" description="F5/8 type C domain-containing protein" evidence="1">
    <location>
        <begin position="27"/>
        <end position="238"/>
    </location>
</feature>